<dbReference type="Pfam" id="PF15273">
    <property type="entry name" value="NHS"/>
    <property type="match status" value="2"/>
</dbReference>
<feature type="compositionally biased region" description="Pro residues" evidence="1">
    <location>
        <begin position="948"/>
        <end position="959"/>
    </location>
</feature>
<dbReference type="Proteomes" id="UP000515150">
    <property type="component" value="Chromosome 2"/>
</dbReference>
<reference evidence="3" key="1">
    <citation type="submission" date="2025-08" db="UniProtKB">
        <authorList>
            <consortium name="RefSeq"/>
        </authorList>
    </citation>
    <scope>IDENTIFICATION</scope>
</reference>
<feature type="region of interest" description="Disordered" evidence="1">
    <location>
        <begin position="167"/>
        <end position="188"/>
    </location>
</feature>
<feature type="compositionally biased region" description="Pro residues" evidence="1">
    <location>
        <begin position="1000"/>
        <end position="1033"/>
    </location>
</feature>
<dbReference type="RefSeq" id="XP_055360743.1">
    <property type="nucleotide sequence ID" value="XM_055504768.1"/>
</dbReference>
<dbReference type="CTD" id="566695"/>
<feature type="region of interest" description="Disordered" evidence="1">
    <location>
        <begin position="1567"/>
        <end position="1647"/>
    </location>
</feature>
<feature type="region of interest" description="Disordered" evidence="1">
    <location>
        <begin position="1702"/>
        <end position="1723"/>
    </location>
</feature>
<feature type="compositionally biased region" description="Low complexity" evidence="1">
    <location>
        <begin position="865"/>
        <end position="910"/>
    </location>
</feature>
<feature type="compositionally biased region" description="Basic and acidic residues" evidence="1">
    <location>
        <begin position="914"/>
        <end position="929"/>
    </location>
</feature>
<name>A0A9W2XGF3_BETSP</name>
<proteinExistence type="predicted"/>
<gene>
    <name evidence="3" type="primary">nhsl1a</name>
</gene>
<sequence>MISYVECLGGEGPGPGVASQCWNTGPDEERDELLPRRMAPLQPKTEGSLRRRLLTAKIYQQHHAWLNAGGAAGMPGPPLDDKKTPPWYRPQHLPPRPHIHPYLAPEAHGKLILTPETHGKLFLTQELPGKSHEHSLRPERSAWVRLGQASSCPPTPESLPSYGLPVPSPHSVQPPLKPKAPPHYHDRPRRRRWSRFFSFRLRRRRRRSEATQTTPLLNRGDENTKWSVHFTTQKHQQGLIFVPGKQRSGTAEDLQESHGLTQHVPTSSHCHDPSTASSLSSSGLHQSESRSCSGWKKKTKSRILDFFSQSCFSACFHLSFWRRKPSTSSDEDETVILSNRPLTPLVLNPLHLTSSLNVSAPFYQPTVNVEIEPSSRLPTPEEKMRQLSGAVGADIVPINITGESFDRQASFRKRLSSADLSSRRPHNFGRQTTLTGKPDVKQKLDLPLILPGQLSVVDGPVSSCTSNQQQETRDKKLEKSCSLHVDPSSYCCTVQSLSSLATNSHLVSESSCTTTPYRTSSASSSCSQAQVLQGFLSDLMPLVPFGPKAKVISESSCESEWSYPSDKPPNVAAQCHSSTSSSQYLSSSSIADSESQFSYQALHDQIQHSNQLSCDGSSFSDDSWSYQPLSPSSSHHSSQTGGDWSSINQETKCVSGEGWNCDPLLSSGRSSPAFSECNSLCSENIPSSFLLNQKTKKFSTSSYSHTIIRSISLRKSKHPPLPPLRCDSLRRPPGRTKPSHSSSSPRLNNSLCLELAMQQTLNSAQTFDDPWVPRETNKTLQTQLNCRTVTTFEPLYPDCDVATSAASPISEHLPQSASNANVIPPGSPGSEEETRKFILNSHSVKSSVVGLHRLVSPSSGYSSQSNTPLSSPLAPSSPLTPSSGACPLTSPFSSLHSSSNPLSSPISNLSKMRAQGDGRPKPPVPERKSSLFSYSTSSLSSCTSSEHPVPPPPPPPLPSSPASSVLYSPTFEFAPVSHLCLPAESSVSKLSGTPTSLSSPLPPQSPPHPPPPPPLPNSSLPTPPPLPSSFHPSPPPYSYTIRHALKPPLSQSPVFCSTPFSEIPPLPLTDLLPPPPPYLPSLPSPSLSSVVPSPSLSKSFNPCVSVPTCPLVTAQALQGVKLRSMKNQKGLPTSIMLANGTLAADCPLRSQAFPLHADTCHYLPRKEDQPNCSVFGNTNDEDLAHPEDKPARVGLQNVFCNLGRNETLMSSGLSGDSNHATWYTPRSDQEYYNLTKCEGRKSCAESVCICPQSLPIIVSSPVTQRKSDCQIIQSREQHTSHPDSTWIELLMGNDQHQIDTVIQETNSHEQQISDNTLTNAKLTKPIDKYGNTENDSLYWNEVPQKHGRVTLLESEDKVNSNDKNRLEMQTQTAADRPVAYSDTAQSDRVFKSEANMLQKQKPDLRLTSPTNKEPLFPSKNAKEVHSGTSGTCGTLEITRMSHNQNATATSTTGIVRTSDSKNTGIISTLKNWHSAEGFCTMERSNVSSMDYKTLMCLPSGNMNWTTIGVTSSLENYGNSETLQTLEEHGITSAQTDGTQYGPTELCTVYKDKLAFYNRIVKSSFAKYEEDGDEEDEKVEERTTKMSSTKFQKSDKARKRRRRRTCRQLMMMQSTTKPSPSSSSSSSSASSSSSSGDELDVDKEKTILTSERMRMTNKVCDEETSTSDSCCAQSRCSLSSELSSESLCGEFPFPDLLIQETGEKEENQISNKEAQRTAKEPRGLPGDLFISVSADQMFMSSQSRSTEDLFAVIHRSKRKMLERRSSEETRRYTKSPSAEPGPSSTRLVAFKTSKSSSTESFKALLLRKGSRPNPGTGTSAVERLCKVISPTNNLQSVLNQTPFKPTSSFHTLTGHDDAARLTPDVSAFSQQVSTIHLFFPSSMRLRSLTPPCSSRSRFAAHYRPVAAPMTAISEGVCEEDNE</sequence>
<feature type="region of interest" description="Disordered" evidence="1">
    <location>
        <begin position="986"/>
        <end position="1033"/>
    </location>
</feature>
<feature type="compositionally biased region" description="Low complexity" evidence="1">
    <location>
        <begin position="930"/>
        <end position="947"/>
    </location>
</feature>
<feature type="compositionally biased region" description="Low complexity" evidence="1">
    <location>
        <begin position="1617"/>
        <end position="1634"/>
    </location>
</feature>
<accession>A0A9W2XGF3</accession>
<feature type="compositionally biased region" description="Low complexity" evidence="1">
    <location>
        <begin position="274"/>
        <end position="291"/>
    </location>
</feature>
<feature type="region of interest" description="Disordered" evidence="1">
    <location>
        <begin position="714"/>
        <end position="747"/>
    </location>
</feature>
<feature type="region of interest" description="Disordered" evidence="1">
    <location>
        <begin position="1405"/>
        <end position="1429"/>
    </location>
</feature>
<feature type="compositionally biased region" description="Basic and acidic residues" evidence="1">
    <location>
        <begin position="1761"/>
        <end position="1770"/>
    </location>
</feature>
<feature type="region of interest" description="Disordered" evidence="1">
    <location>
        <begin position="810"/>
        <end position="833"/>
    </location>
</feature>
<dbReference type="OrthoDB" id="8879562at2759"/>
<dbReference type="GeneID" id="114842901"/>
<feature type="region of interest" description="Disordered" evidence="1">
    <location>
        <begin position="1759"/>
        <end position="1787"/>
    </location>
</feature>
<evidence type="ECO:0000256" key="1">
    <source>
        <dbReference type="SAM" id="MobiDB-lite"/>
    </source>
</evidence>
<evidence type="ECO:0000313" key="2">
    <source>
        <dbReference type="Proteomes" id="UP000515150"/>
    </source>
</evidence>
<organism evidence="2 3">
    <name type="scientific">Betta splendens</name>
    <name type="common">Siamese fighting fish</name>
    <dbReference type="NCBI Taxonomy" id="158456"/>
    <lineage>
        <taxon>Eukaryota</taxon>
        <taxon>Metazoa</taxon>
        <taxon>Chordata</taxon>
        <taxon>Craniata</taxon>
        <taxon>Vertebrata</taxon>
        <taxon>Euteleostomi</taxon>
        <taxon>Actinopterygii</taxon>
        <taxon>Neopterygii</taxon>
        <taxon>Teleostei</taxon>
        <taxon>Neoteleostei</taxon>
        <taxon>Acanthomorphata</taxon>
        <taxon>Anabantaria</taxon>
        <taxon>Anabantiformes</taxon>
        <taxon>Anabantoidei</taxon>
        <taxon>Osphronemidae</taxon>
        <taxon>Betta</taxon>
    </lineage>
</organism>
<dbReference type="GO" id="GO:0030154">
    <property type="term" value="P:cell differentiation"/>
    <property type="evidence" value="ECO:0007669"/>
    <property type="project" value="TreeGrafter"/>
</dbReference>
<dbReference type="PANTHER" id="PTHR23039">
    <property type="entry name" value="NANCE-HORAN SYNDROME PROTEIN"/>
    <property type="match status" value="1"/>
</dbReference>
<feature type="region of interest" description="Disordered" evidence="1">
    <location>
        <begin position="247"/>
        <end position="291"/>
    </location>
</feature>
<dbReference type="InterPro" id="IPR024845">
    <property type="entry name" value="NHS-like"/>
</dbReference>
<evidence type="ECO:0000313" key="3">
    <source>
        <dbReference type="RefSeq" id="XP_055360743.1"/>
    </source>
</evidence>
<feature type="compositionally biased region" description="Low complexity" evidence="1">
    <location>
        <begin position="990"/>
        <end position="999"/>
    </location>
</feature>
<feature type="compositionally biased region" description="Basic and acidic residues" evidence="1">
    <location>
        <begin position="1702"/>
        <end position="1721"/>
    </location>
</feature>
<feature type="region of interest" description="Disordered" evidence="1">
    <location>
        <begin position="857"/>
        <end position="961"/>
    </location>
</feature>
<feature type="compositionally biased region" description="Polar residues" evidence="1">
    <location>
        <begin position="258"/>
        <end position="268"/>
    </location>
</feature>
<protein>
    <submittedName>
        <fullName evidence="3">Serine-rich adhesin for platelets isoform X1</fullName>
    </submittedName>
</protein>
<keyword evidence="2" id="KW-1185">Reference proteome</keyword>
<dbReference type="PANTHER" id="PTHR23039:SF3">
    <property type="entry name" value="NHS-LIKE PROTEIN 1"/>
    <property type="match status" value="1"/>
</dbReference>
<feature type="compositionally biased region" description="Basic residues" evidence="1">
    <location>
        <begin position="1595"/>
        <end position="1605"/>
    </location>
</feature>